<evidence type="ECO:0000256" key="5">
    <source>
        <dbReference type="RuleBase" id="RU361277"/>
    </source>
</evidence>
<keyword evidence="4" id="KW-0560">Oxidoreductase</keyword>
<dbReference type="AlphaFoldDB" id="A0A420PGR4"/>
<dbReference type="Pfam" id="PF00107">
    <property type="entry name" value="ADH_zinc_N"/>
    <property type="match status" value="1"/>
</dbReference>
<dbReference type="InterPro" id="IPR013154">
    <property type="entry name" value="ADH-like_N"/>
</dbReference>
<dbReference type="VEuPathDB" id="FungiDB:FOMG_03052"/>
<dbReference type="PROSITE" id="PS00059">
    <property type="entry name" value="ADH_ZINC"/>
    <property type="match status" value="1"/>
</dbReference>
<evidence type="ECO:0000256" key="3">
    <source>
        <dbReference type="ARBA" id="ARBA00022833"/>
    </source>
</evidence>
<dbReference type="Pfam" id="PF08240">
    <property type="entry name" value="ADH_N"/>
    <property type="match status" value="1"/>
</dbReference>
<dbReference type="GO" id="GO:0008270">
    <property type="term" value="F:zinc ion binding"/>
    <property type="evidence" value="ECO:0007669"/>
    <property type="project" value="InterPro"/>
</dbReference>
<comment type="cofactor">
    <cofactor evidence="1 5">
        <name>Zn(2+)</name>
        <dbReference type="ChEBI" id="CHEBI:29105"/>
    </cofactor>
</comment>
<dbReference type="SMART" id="SM00829">
    <property type="entry name" value="PKS_ER"/>
    <property type="match status" value="1"/>
</dbReference>
<dbReference type="InterPro" id="IPR020843">
    <property type="entry name" value="ER"/>
</dbReference>
<dbReference type="VEuPathDB" id="FungiDB:FOXG_04143"/>
<evidence type="ECO:0000313" key="8">
    <source>
        <dbReference type="Proteomes" id="UP000285860"/>
    </source>
</evidence>
<dbReference type="InterPro" id="IPR013149">
    <property type="entry name" value="ADH-like_C"/>
</dbReference>
<name>A0A420PGR4_FUSOX</name>
<evidence type="ECO:0000256" key="4">
    <source>
        <dbReference type="ARBA" id="ARBA00023002"/>
    </source>
</evidence>
<proteinExistence type="inferred from homology"/>
<evidence type="ECO:0000256" key="2">
    <source>
        <dbReference type="ARBA" id="ARBA00022723"/>
    </source>
</evidence>
<dbReference type="PANTHER" id="PTHR42683">
    <property type="entry name" value="ALDEHYDE REDUCTASE"/>
    <property type="match status" value="1"/>
</dbReference>
<dbReference type="VEuPathDB" id="FungiDB:FOC4_g10003921"/>
<dbReference type="VEuPathDB" id="FungiDB:FOZG_02978"/>
<protein>
    <recommendedName>
        <fullName evidence="6">Enoyl reductase (ER) domain-containing protein</fullName>
    </recommendedName>
</protein>
<dbReference type="SUPFAM" id="SSF50129">
    <property type="entry name" value="GroES-like"/>
    <property type="match status" value="1"/>
</dbReference>
<dbReference type="VEuPathDB" id="FungiDB:HZS61_004806"/>
<dbReference type="Proteomes" id="UP000285860">
    <property type="component" value="Unassembled WGS sequence"/>
</dbReference>
<dbReference type="EMBL" id="MRCY01000217">
    <property type="protein sequence ID" value="RKK91728.1"/>
    <property type="molecule type" value="Genomic_DNA"/>
</dbReference>
<gene>
    <name evidence="7" type="ORF">BFJ68_g16113</name>
</gene>
<feature type="domain" description="Enoyl reductase (ER)" evidence="6">
    <location>
        <begin position="9"/>
        <end position="329"/>
    </location>
</feature>
<dbReference type="InterPro" id="IPR011032">
    <property type="entry name" value="GroES-like_sf"/>
</dbReference>
<dbReference type="InterPro" id="IPR002328">
    <property type="entry name" value="ADH_Zn_CS"/>
</dbReference>
<keyword evidence="2 5" id="KW-0479">Metal-binding</keyword>
<dbReference type="FunFam" id="3.40.50.720:FF:000022">
    <property type="entry name" value="Cinnamyl alcohol dehydrogenase"/>
    <property type="match status" value="1"/>
</dbReference>
<keyword evidence="3 5" id="KW-0862">Zinc</keyword>
<dbReference type="Gene3D" id="3.40.50.720">
    <property type="entry name" value="NAD(P)-binding Rossmann-like Domain"/>
    <property type="match status" value="1"/>
</dbReference>
<dbReference type="GO" id="GO:0016616">
    <property type="term" value="F:oxidoreductase activity, acting on the CH-OH group of donors, NAD or NADP as acceptor"/>
    <property type="evidence" value="ECO:0007669"/>
    <property type="project" value="InterPro"/>
</dbReference>
<comment type="similarity">
    <text evidence="5">Belongs to the zinc-containing alcohol dehydrogenase family.</text>
</comment>
<dbReference type="InterPro" id="IPR047109">
    <property type="entry name" value="CAD-like"/>
</dbReference>
<dbReference type="InterPro" id="IPR036291">
    <property type="entry name" value="NAD(P)-bd_dom_sf"/>
</dbReference>
<comment type="caution">
    <text evidence="7">The sequence shown here is derived from an EMBL/GenBank/DDBJ whole genome shotgun (WGS) entry which is preliminary data.</text>
</comment>
<organism evidence="7 8">
    <name type="scientific">Fusarium oxysporum</name>
    <name type="common">Fusarium vascular wilt</name>
    <dbReference type="NCBI Taxonomy" id="5507"/>
    <lineage>
        <taxon>Eukaryota</taxon>
        <taxon>Fungi</taxon>
        <taxon>Dikarya</taxon>
        <taxon>Ascomycota</taxon>
        <taxon>Pezizomycotina</taxon>
        <taxon>Sordariomycetes</taxon>
        <taxon>Hypocreomycetidae</taxon>
        <taxon>Hypocreales</taxon>
        <taxon>Nectriaceae</taxon>
        <taxon>Fusarium</taxon>
        <taxon>Fusarium oxysporum species complex</taxon>
    </lineage>
</organism>
<dbReference type="CDD" id="cd05283">
    <property type="entry name" value="CAD1"/>
    <property type="match status" value="1"/>
</dbReference>
<evidence type="ECO:0000259" key="6">
    <source>
        <dbReference type="SMART" id="SM00829"/>
    </source>
</evidence>
<dbReference type="VEuPathDB" id="FungiDB:FOC1_g10004152"/>
<evidence type="ECO:0000256" key="1">
    <source>
        <dbReference type="ARBA" id="ARBA00001947"/>
    </source>
</evidence>
<dbReference type="SUPFAM" id="SSF51735">
    <property type="entry name" value="NAD(P)-binding Rossmann-fold domains"/>
    <property type="match status" value="1"/>
</dbReference>
<sequence>MHSFTVYKGSQDGSIKKATTEKTELTGDQVLVRVTASGLCGTDAHYRNTDMVLGHEGIGIVEVTGPAVRQLKVGDRVGWGYEHDSCGLCELCQSGRETFCPSRSMYGFADLDQGSFASGAIWKESFLFKIPDDLTDVEAAPLMCAGATVFNALYMLDDAATARVGVIGVGGLGHLTILFAAKMGCDVAVFSSTDSKKADAMKLGARAFYSTKDKKELDIGEKKLDILIVTSSSPPEWRLYTPLLSPGATIFPLTISFGDFSIPYPALVSMGLRVQGSMVAPRAVQKKMLEFAARNGVKPIVQAFPMTEKGITQAFEALGNGKMRYRGVLIPDGHT</sequence>
<evidence type="ECO:0000313" key="7">
    <source>
        <dbReference type="EMBL" id="RKK91728.1"/>
    </source>
</evidence>
<accession>A0A420PGR4</accession>
<reference evidence="7 8" key="1">
    <citation type="journal article" date="2018" name="Sci. Rep.">
        <title>Characterisation of pathogen-specific regions and novel effector candidates in Fusarium oxysporum f. sp. cepae.</title>
        <authorList>
            <person name="Armitage A.D."/>
            <person name="Taylor A."/>
            <person name="Sobczyk M.K."/>
            <person name="Baxter L."/>
            <person name="Greenfield B.P."/>
            <person name="Bates H.J."/>
            <person name="Wilson F."/>
            <person name="Jackson A.C."/>
            <person name="Ott S."/>
            <person name="Harrison R.J."/>
            <person name="Clarkson J.P."/>
        </authorList>
    </citation>
    <scope>NUCLEOTIDE SEQUENCE [LARGE SCALE GENOMIC DNA]</scope>
    <source>
        <strain evidence="7 8">Fo_A28</strain>
    </source>
</reference>
<dbReference type="VEuPathDB" id="FungiDB:FOIG_09717"/>
<dbReference type="Gene3D" id="3.90.180.10">
    <property type="entry name" value="Medium-chain alcohol dehydrogenases, catalytic domain"/>
    <property type="match status" value="1"/>
</dbReference>